<gene>
    <name evidence="1" type="ORF">TCIL3000_4_2710</name>
</gene>
<evidence type="ECO:0000313" key="1">
    <source>
        <dbReference type="EMBL" id="CCC90180.1"/>
    </source>
</evidence>
<dbReference type="VEuPathDB" id="TriTrypDB:TcIL3000_4_2710"/>
<sequence length="221" mass="24747">MLRASELSSYIPLVPINVFQSFNSAVPTLREVSEKSGVQRRLIEDAVRQLQGAETGNNSFTTHIQPTTVRLYTPPPIEADTPNIMLLFRGAKDITIEGYICAESPKFVYFSSSLFLSLPYGVLSEGEKYRVTLCRVTRRSNSRLFNKLEAPEKELALFDSLHGNLEEFNATLVKKHSSEASGNGSIYDGVVDWLDGAVSYCFFTKYVQCHTILSADTLWCQ</sequence>
<proteinExistence type="predicted"/>
<protein>
    <submittedName>
        <fullName evidence="1">Uncharacterized protein</fullName>
    </submittedName>
</protein>
<accession>G0ULC5</accession>
<organism evidence="1">
    <name type="scientific">Trypanosoma congolense (strain IL3000)</name>
    <dbReference type="NCBI Taxonomy" id="1068625"/>
    <lineage>
        <taxon>Eukaryota</taxon>
        <taxon>Discoba</taxon>
        <taxon>Euglenozoa</taxon>
        <taxon>Kinetoplastea</taxon>
        <taxon>Metakinetoplastina</taxon>
        <taxon>Trypanosomatida</taxon>
        <taxon>Trypanosomatidae</taxon>
        <taxon>Trypanosoma</taxon>
        <taxon>Nannomonas</taxon>
    </lineage>
</organism>
<name>G0ULC5_TRYCI</name>
<dbReference type="EMBL" id="HE575317">
    <property type="protein sequence ID" value="CCC90180.1"/>
    <property type="molecule type" value="Genomic_DNA"/>
</dbReference>
<dbReference type="AlphaFoldDB" id="G0ULC5"/>
<reference evidence="1" key="1">
    <citation type="journal article" date="2012" name="Proc. Natl. Acad. Sci. U.S.A.">
        <title>Antigenic diversity is generated by distinct evolutionary mechanisms in African trypanosome species.</title>
        <authorList>
            <person name="Jackson A.P."/>
            <person name="Berry A."/>
            <person name="Aslett M."/>
            <person name="Allison H.C."/>
            <person name="Burton P."/>
            <person name="Vavrova-Anderson J."/>
            <person name="Brown R."/>
            <person name="Browne H."/>
            <person name="Corton N."/>
            <person name="Hauser H."/>
            <person name="Gamble J."/>
            <person name="Gilderthorp R."/>
            <person name="Marcello L."/>
            <person name="McQuillan J."/>
            <person name="Otto T.D."/>
            <person name="Quail M.A."/>
            <person name="Sanders M.J."/>
            <person name="van Tonder A."/>
            <person name="Ginger M.L."/>
            <person name="Field M.C."/>
            <person name="Barry J.D."/>
            <person name="Hertz-Fowler C."/>
            <person name="Berriman M."/>
        </authorList>
    </citation>
    <scope>NUCLEOTIDE SEQUENCE</scope>
    <source>
        <strain evidence="1">IL3000</strain>
    </source>
</reference>